<accession>N1PYW4</accession>
<dbReference type="EMBL" id="KB446535">
    <property type="protein sequence ID" value="EME48607.1"/>
    <property type="molecule type" value="Genomic_DNA"/>
</dbReference>
<protein>
    <recommendedName>
        <fullName evidence="4">Major facilitator superfamily (MFS) profile domain-containing protein</fullName>
    </recommendedName>
</protein>
<name>N1PYW4_DOTSN</name>
<dbReference type="STRING" id="675120.N1PYW4"/>
<organism evidence="2 3">
    <name type="scientific">Dothistroma septosporum (strain NZE10 / CBS 128990)</name>
    <name type="common">Red band needle blight fungus</name>
    <name type="synonym">Mycosphaerella pini</name>
    <dbReference type="NCBI Taxonomy" id="675120"/>
    <lineage>
        <taxon>Eukaryota</taxon>
        <taxon>Fungi</taxon>
        <taxon>Dikarya</taxon>
        <taxon>Ascomycota</taxon>
        <taxon>Pezizomycotina</taxon>
        <taxon>Dothideomycetes</taxon>
        <taxon>Dothideomycetidae</taxon>
        <taxon>Mycosphaerellales</taxon>
        <taxon>Mycosphaerellaceae</taxon>
        <taxon>Dothistroma</taxon>
    </lineage>
</organism>
<keyword evidence="3" id="KW-1185">Reference proteome</keyword>
<dbReference type="HOGENOM" id="CLU_2454713_0_0_1"/>
<feature type="transmembrane region" description="Helical" evidence="1">
    <location>
        <begin position="53"/>
        <end position="79"/>
    </location>
</feature>
<gene>
    <name evidence="2" type="ORF">DOTSEDRAFT_19130</name>
</gene>
<dbReference type="Proteomes" id="UP000016933">
    <property type="component" value="Unassembled WGS sequence"/>
</dbReference>
<evidence type="ECO:0008006" key="4">
    <source>
        <dbReference type="Google" id="ProtNLM"/>
    </source>
</evidence>
<feature type="transmembrane region" description="Helical" evidence="1">
    <location>
        <begin position="12"/>
        <end position="41"/>
    </location>
</feature>
<keyword evidence="1" id="KW-1133">Transmembrane helix</keyword>
<dbReference type="AlphaFoldDB" id="N1PYW4"/>
<keyword evidence="1" id="KW-0472">Membrane</keyword>
<proteinExistence type="predicted"/>
<keyword evidence="1" id="KW-0812">Transmembrane</keyword>
<reference evidence="3" key="1">
    <citation type="journal article" date="2012" name="PLoS Genet.">
        <title>The genomes of the fungal plant pathogens Cladosporium fulvum and Dothistroma septosporum reveal adaptation to different hosts and lifestyles but also signatures of common ancestry.</title>
        <authorList>
            <person name="de Wit P.J.G.M."/>
            <person name="van der Burgt A."/>
            <person name="Oekmen B."/>
            <person name="Stergiopoulos I."/>
            <person name="Abd-Elsalam K.A."/>
            <person name="Aerts A.L."/>
            <person name="Bahkali A.H."/>
            <person name="Beenen H.G."/>
            <person name="Chettri P."/>
            <person name="Cox M.P."/>
            <person name="Datema E."/>
            <person name="de Vries R.P."/>
            <person name="Dhillon B."/>
            <person name="Ganley A.R."/>
            <person name="Griffiths S.A."/>
            <person name="Guo Y."/>
            <person name="Hamelin R.C."/>
            <person name="Henrissat B."/>
            <person name="Kabir M.S."/>
            <person name="Jashni M.K."/>
            <person name="Kema G."/>
            <person name="Klaubauf S."/>
            <person name="Lapidus A."/>
            <person name="Levasseur A."/>
            <person name="Lindquist E."/>
            <person name="Mehrabi R."/>
            <person name="Ohm R.A."/>
            <person name="Owen T.J."/>
            <person name="Salamov A."/>
            <person name="Schwelm A."/>
            <person name="Schijlen E."/>
            <person name="Sun H."/>
            <person name="van den Burg H.A."/>
            <person name="van Ham R.C.H.J."/>
            <person name="Zhang S."/>
            <person name="Goodwin S.B."/>
            <person name="Grigoriev I.V."/>
            <person name="Collemare J."/>
            <person name="Bradshaw R.E."/>
        </authorList>
    </citation>
    <scope>NUCLEOTIDE SEQUENCE [LARGE SCALE GENOMIC DNA]</scope>
    <source>
        <strain evidence="3">NZE10 / CBS 128990</strain>
    </source>
</reference>
<reference evidence="2 3" key="2">
    <citation type="journal article" date="2012" name="PLoS Pathog.">
        <title>Diverse lifestyles and strategies of plant pathogenesis encoded in the genomes of eighteen Dothideomycetes fungi.</title>
        <authorList>
            <person name="Ohm R.A."/>
            <person name="Feau N."/>
            <person name="Henrissat B."/>
            <person name="Schoch C.L."/>
            <person name="Horwitz B.A."/>
            <person name="Barry K.W."/>
            <person name="Condon B.J."/>
            <person name="Copeland A.C."/>
            <person name="Dhillon B."/>
            <person name="Glaser F."/>
            <person name="Hesse C.N."/>
            <person name="Kosti I."/>
            <person name="LaButti K."/>
            <person name="Lindquist E.A."/>
            <person name="Lucas S."/>
            <person name="Salamov A.A."/>
            <person name="Bradshaw R.E."/>
            <person name="Ciuffetti L."/>
            <person name="Hamelin R.C."/>
            <person name="Kema G.H.J."/>
            <person name="Lawrence C."/>
            <person name="Scott J.A."/>
            <person name="Spatafora J.W."/>
            <person name="Turgeon B.G."/>
            <person name="de Wit P.J.G.M."/>
            <person name="Zhong S."/>
            <person name="Goodwin S.B."/>
            <person name="Grigoriev I.V."/>
        </authorList>
    </citation>
    <scope>NUCLEOTIDE SEQUENCE [LARGE SCALE GENOMIC DNA]</scope>
    <source>
        <strain evidence="3">NZE10 / CBS 128990</strain>
    </source>
</reference>
<sequence length="89" mass="9386">MLAGSIVLPTGIFLFIWNASPSISIIAGIVGILLGFGSLLIFLQSGNSFVDVYAAQATLAMTINMSVRSLTAAAFTAFARSMYLGLRPR</sequence>
<evidence type="ECO:0000256" key="1">
    <source>
        <dbReference type="SAM" id="Phobius"/>
    </source>
</evidence>
<evidence type="ECO:0000313" key="3">
    <source>
        <dbReference type="Proteomes" id="UP000016933"/>
    </source>
</evidence>
<evidence type="ECO:0000313" key="2">
    <source>
        <dbReference type="EMBL" id="EME48607.1"/>
    </source>
</evidence>